<dbReference type="AlphaFoldDB" id="A0AAV7LEQ8"/>
<sequence>MMPATPSDADRWRPLTEWPTAASSEGPARRKKYLRKSWNRGYDPNIATETTSKEQGAGRRGGEWRQKRAPSALTSIPVPKLPSTSLLQTLAFGHGGEGARQWGTSWSHRTYGPRRRREPPPRGTRSKENVQA</sequence>
<comment type="caution">
    <text evidence="2">The sequence shown here is derived from an EMBL/GenBank/DDBJ whole genome shotgun (WGS) entry which is preliminary data.</text>
</comment>
<protein>
    <submittedName>
        <fullName evidence="2">Uncharacterized protein</fullName>
    </submittedName>
</protein>
<dbReference type="Proteomes" id="UP001066276">
    <property type="component" value="Chromosome 11"/>
</dbReference>
<organism evidence="2 3">
    <name type="scientific">Pleurodeles waltl</name>
    <name type="common">Iberian ribbed newt</name>
    <dbReference type="NCBI Taxonomy" id="8319"/>
    <lineage>
        <taxon>Eukaryota</taxon>
        <taxon>Metazoa</taxon>
        <taxon>Chordata</taxon>
        <taxon>Craniata</taxon>
        <taxon>Vertebrata</taxon>
        <taxon>Euteleostomi</taxon>
        <taxon>Amphibia</taxon>
        <taxon>Batrachia</taxon>
        <taxon>Caudata</taxon>
        <taxon>Salamandroidea</taxon>
        <taxon>Salamandridae</taxon>
        <taxon>Pleurodelinae</taxon>
        <taxon>Pleurodeles</taxon>
    </lineage>
</organism>
<reference evidence="2" key="1">
    <citation type="journal article" date="2022" name="bioRxiv">
        <title>Sequencing and chromosome-scale assembly of the giantPleurodeles waltlgenome.</title>
        <authorList>
            <person name="Brown T."/>
            <person name="Elewa A."/>
            <person name="Iarovenko S."/>
            <person name="Subramanian E."/>
            <person name="Araus A.J."/>
            <person name="Petzold A."/>
            <person name="Susuki M."/>
            <person name="Suzuki K.-i.T."/>
            <person name="Hayashi T."/>
            <person name="Toyoda A."/>
            <person name="Oliveira C."/>
            <person name="Osipova E."/>
            <person name="Leigh N.D."/>
            <person name="Simon A."/>
            <person name="Yun M.H."/>
        </authorList>
    </citation>
    <scope>NUCLEOTIDE SEQUENCE</scope>
    <source>
        <strain evidence="2">20211129_DDA</strain>
        <tissue evidence="2">Liver</tissue>
    </source>
</reference>
<accession>A0AAV7LEQ8</accession>
<proteinExistence type="predicted"/>
<evidence type="ECO:0000313" key="3">
    <source>
        <dbReference type="Proteomes" id="UP001066276"/>
    </source>
</evidence>
<evidence type="ECO:0000256" key="1">
    <source>
        <dbReference type="SAM" id="MobiDB-lite"/>
    </source>
</evidence>
<feature type="compositionally biased region" description="Basic and acidic residues" evidence="1">
    <location>
        <begin position="56"/>
        <end position="66"/>
    </location>
</feature>
<evidence type="ECO:0000313" key="2">
    <source>
        <dbReference type="EMBL" id="KAJ1089512.1"/>
    </source>
</evidence>
<keyword evidence="3" id="KW-1185">Reference proteome</keyword>
<gene>
    <name evidence="2" type="ORF">NDU88_002663</name>
</gene>
<name>A0AAV7LEQ8_PLEWA</name>
<feature type="compositionally biased region" description="Basic residues" evidence="1">
    <location>
        <begin position="29"/>
        <end position="38"/>
    </location>
</feature>
<feature type="region of interest" description="Disordered" evidence="1">
    <location>
        <begin position="1"/>
        <end position="80"/>
    </location>
</feature>
<dbReference type="EMBL" id="JANPWB010000015">
    <property type="protein sequence ID" value="KAJ1089512.1"/>
    <property type="molecule type" value="Genomic_DNA"/>
</dbReference>
<feature type="region of interest" description="Disordered" evidence="1">
    <location>
        <begin position="95"/>
        <end position="132"/>
    </location>
</feature>